<dbReference type="OrthoDB" id="2448599at2759"/>
<gene>
    <name evidence="2" type="ORF">C1645_816136</name>
</gene>
<organism evidence="2 3">
    <name type="scientific">Glomus cerebriforme</name>
    <dbReference type="NCBI Taxonomy" id="658196"/>
    <lineage>
        <taxon>Eukaryota</taxon>
        <taxon>Fungi</taxon>
        <taxon>Fungi incertae sedis</taxon>
        <taxon>Mucoromycota</taxon>
        <taxon>Glomeromycotina</taxon>
        <taxon>Glomeromycetes</taxon>
        <taxon>Glomerales</taxon>
        <taxon>Glomeraceae</taxon>
        <taxon>Glomus</taxon>
    </lineage>
</organism>
<name>A0A397TC48_9GLOM</name>
<feature type="compositionally biased region" description="Polar residues" evidence="1">
    <location>
        <begin position="274"/>
        <end position="297"/>
    </location>
</feature>
<accession>A0A397TC48</accession>
<feature type="region of interest" description="Disordered" evidence="1">
    <location>
        <begin position="274"/>
        <end position="310"/>
    </location>
</feature>
<dbReference type="AlphaFoldDB" id="A0A397TC48"/>
<comment type="caution">
    <text evidence="2">The sequence shown here is derived from an EMBL/GenBank/DDBJ whole genome shotgun (WGS) entry which is preliminary data.</text>
</comment>
<proteinExistence type="predicted"/>
<dbReference type="EMBL" id="QKYT01000054">
    <property type="protein sequence ID" value="RIA95840.1"/>
    <property type="molecule type" value="Genomic_DNA"/>
</dbReference>
<keyword evidence="3" id="KW-1185">Reference proteome</keyword>
<protein>
    <submittedName>
        <fullName evidence="2">Uncharacterized protein</fullName>
    </submittedName>
</protein>
<dbReference type="Proteomes" id="UP000265703">
    <property type="component" value="Unassembled WGS sequence"/>
</dbReference>
<reference evidence="2 3" key="1">
    <citation type="submission" date="2018-06" db="EMBL/GenBank/DDBJ databases">
        <title>Comparative genomics reveals the genomic features of Rhizophagus irregularis, R. cerebriforme, R. diaphanum and Gigaspora rosea, and their symbiotic lifestyle signature.</title>
        <authorList>
            <person name="Morin E."/>
            <person name="San Clemente H."/>
            <person name="Chen E.C.H."/>
            <person name="De La Providencia I."/>
            <person name="Hainaut M."/>
            <person name="Kuo A."/>
            <person name="Kohler A."/>
            <person name="Murat C."/>
            <person name="Tang N."/>
            <person name="Roy S."/>
            <person name="Loubradou J."/>
            <person name="Henrissat B."/>
            <person name="Grigoriev I.V."/>
            <person name="Corradi N."/>
            <person name="Roux C."/>
            <person name="Martin F.M."/>
        </authorList>
    </citation>
    <scope>NUCLEOTIDE SEQUENCE [LARGE SCALE GENOMIC DNA]</scope>
    <source>
        <strain evidence="2 3">DAOM 227022</strain>
    </source>
</reference>
<evidence type="ECO:0000313" key="3">
    <source>
        <dbReference type="Proteomes" id="UP000265703"/>
    </source>
</evidence>
<evidence type="ECO:0000313" key="2">
    <source>
        <dbReference type="EMBL" id="RIA95840.1"/>
    </source>
</evidence>
<sequence>MVFQIQLPIEVETETIKHEIINKLDLGCHSSSPNIVILKLGSNSNSDDEILHVAEMYKKDFAMNSHSFLNIVADEAIFRRLIKYREKWPSIRPLLDSLFATGPFYASAAKSNYTMAIAHFLVTIAAHTQLEEKLCYCGAFKIPYDTDNDPENVCYVCFGFNEALESFGVRFIKGNISGNIIDEKNLKIQIKASQSERERIDLLMNEYLNDNLILHSEKTIKSHQESFLERIKGIYQQEVLKIESKITKGKRVMGVVRIKVKDYNNQKKLKYQSITDSSQSLQKNTNENLNEQSTDYLSDTVKPQPKQKKH</sequence>
<evidence type="ECO:0000256" key="1">
    <source>
        <dbReference type="SAM" id="MobiDB-lite"/>
    </source>
</evidence>